<dbReference type="AlphaFoldDB" id="A0A0G1BP04"/>
<comment type="caution">
    <text evidence="1">The sequence shown here is derived from an EMBL/GenBank/DDBJ whole genome shotgun (WGS) entry which is preliminary data.</text>
</comment>
<reference evidence="1 2" key="1">
    <citation type="journal article" date="2015" name="Nature">
        <title>rRNA introns, odd ribosomes, and small enigmatic genomes across a large radiation of phyla.</title>
        <authorList>
            <person name="Brown C.T."/>
            <person name="Hug L.A."/>
            <person name="Thomas B.C."/>
            <person name="Sharon I."/>
            <person name="Castelle C.J."/>
            <person name="Singh A."/>
            <person name="Wilkins M.J."/>
            <person name="Williams K.H."/>
            <person name="Banfield J.F."/>
        </authorList>
    </citation>
    <scope>NUCLEOTIDE SEQUENCE [LARGE SCALE GENOMIC DNA]</scope>
</reference>
<sequence length="176" mass="19992">MSEPLSLAEPKLNWWQRNVLGKEFIDFHKEPLALVADGENNKYKKLLKAIGKQEFTADSNFLQGALAQRKTLCEARLQAAKASKINKVRDERYNSEAELWYTDMALETIQGQHRDTRVFKAVTRSIVGEAIQLDREAVITRKAEMGQGIIGEVKFAQRLDNLVSFADNFSFQPSTT</sequence>
<organism evidence="1 2">
    <name type="scientific">Candidatus Gottesmanbacteria bacterium GW2011_GWA2_42_18</name>
    <dbReference type="NCBI Taxonomy" id="1618442"/>
    <lineage>
        <taxon>Bacteria</taxon>
        <taxon>Candidatus Gottesmaniibacteriota</taxon>
    </lineage>
</organism>
<name>A0A0G1BP04_9BACT</name>
<dbReference type="Proteomes" id="UP000034320">
    <property type="component" value="Unassembled WGS sequence"/>
</dbReference>
<gene>
    <name evidence="1" type="ORF">UV09_C0001G0048</name>
</gene>
<evidence type="ECO:0000313" key="2">
    <source>
        <dbReference type="Proteomes" id="UP000034320"/>
    </source>
</evidence>
<protein>
    <submittedName>
        <fullName evidence="1">Uncharacterized protein</fullName>
    </submittedName>
</protein>
<proteinExistence type="predicted"/>
<accession>A0A0G1BP04</accession>
<dbReference type="EMBL" id="LCDD01000001">
    <property type="protein sequence ID" value="KKS48016.1"/>
    <property type="molecule type" value="Genomic_DNA"/>
</dbReference>
<evidence type="ECO:0000313" key="1">
    <source>
        <dbReference type="EMBL" id="KKS48016.1"/>
    </source>
</evidence>